<accession>A0ABM9EB72</accession>
<organism evidence="1 2">
    <name type="scientific">Mesorhizobium escarrei</name>
    <dbReference type="NCBI Taxonomy" id="666018"/>
    <lineage>
        <taxon>Bacteria</taxon>
        <taxon>Pseudomonadati</taxon>
        <taxon>Pseudomonadota</taxon>
        <taxon>Alphaproteobacteria</taxon>
        <taxon>Hyphomicrobiales</taxon>
        <taxon>Phyllobacteriaceae</taxon>
        <taxon>Mesorhizobium</taxon>
    </lineage>
</organism>
<evidence type="ECO:0000313" key="2">
    <source>
        <dbReference type="Proteomes" id="UP001153050"/>
    </source>
</evidence>
<dbReference type="EMBL" id="CAKXZT010000149">
    <property type="protein sequence ID" value="CAH2406468.1"/>
    <property type="molecule type" value="Genomic_DNA"/>
</dbReference>
<name>A0ABM9EB72_9HYPH</name>
<sequence length="80" mass="9032">MPNSCGLTSRDSPIINPIWTITPNQDCPAVQLKEATPEDFPLFFPVIQSLFTNGKYEPMQIPNIHRNPTLILDRLSVIEP</sequence>
<dbReference type="Proteomes" id="UP001153050">
    <property type="component" value="Unassembled WGS sequence"/>
</dbReference>
<keyword evidence="2" id="KW-1185">Reference proteome</keyword>
<gene>
    <name evidence="1" type="ORF">MES5069_520140</name>
</gene>
<reference evidence="1 2" key="1">
    <citation type="submission" date="2022-03" db="EMBL/GenBank/DDBJ databases">
        <authorList>
            <person name="Brunel B."/>
        </authorList>
    </citation>
    <scope>NUCLEOTIDE SEQUENCE [LARGE SCALE GENOMIC DNA]</scope>
    <source>
        <strain evidence="1">STM5069sample</strain>
    </source>
</reference>
<evidence type="ECO:0008006" key="3">
    <source>
        <dbReference type="Google" id="ProtNLM"/>
    </source>
</evidence>
<comment type="caution">
    <text evidence="1">The sequence shown here is derived from an EMBL/GenBank/DDBJ whole genome shotgun (WGS) entry which is preliminary data.</text>
</comment>
<evidence type="ECO:0000313" key="1">
    <source>
        <dbReference type="EMBL" id="CAH2406468.1"/>
    </source>
</evidence>
<protein>
    <recommendedName>
        <fullName evidence="3">GNAT family N-acetyltransferase</fullName>
    </recommendedName>
</protein>
<proteinExistence type="predicted"/>